<feature type="binding site" evidence="4">
    <location>
        <position position="52"/>
    </location>
    <ligand>
        <name>Mg(2+)</name>
        <dbReference type="ChEBI" id="CHEBI:18420"/>
    </ligand>
</feature>
<evidence type="ECO:0008006" key="8">
    <source>
        <dbReference type="Google" id="ProtNLM"/>
    </source>
</evidence>
<dbReference type="PROSITE" id="PS51417">
    <property type="entry name" value="ARF"/>
    <property type="match status" value="1"/>
</dbReference>
<accession>A0A834NLF6</accession>
<keyword evidence="7" id="KW-1185">Reference proteome</keyword>
<evidence type="ECO:0000313" key="7">
    <source>
        <dbReference type="Proteomes" id="UP000617340"/>
    </source>
</evidence>
<protein>
    <recommendedName>
        <fullName evidence="8">ADP-ribosylation factor-like protein 13B</fullName>
    </recommendedName>
</protein>
<evidence type="ECO:0000256" key="5">
    <source>
        <dbReference type="SAM" id="MobiDB-lite"/>
    </source>
</evidence>
<dbReference type="SMART" id="SM00177">
    <property type="entry name" value="ARF"/>
    <property type="match status" value="1"/>
</dbReference>
<dbReference type="GO" id="GO:0097500">
    <property type="term" value="P:receptor localization to non-motile cilium"/>
    <property type="evidence" value="ECO:0007669"/>
    <property type="project" value="TreeGrafter"/>
</dbReference>
<keyword evidence="1 3" id="KW-0547">Nucleotide-binding</keyword>
<reference evidence="6" key="1">
    <citation type="journal article" date="2020" name="G3 (Bethesda)">
        <title>High-Quality Assemblies for Three Invasive Social Wasps from the &lt;i&gt;Vespula&lt;/i&gt; Genus.</title>
        <authorList>
            <person name="Harrop T.W.R."/>
            <person name="Guhlin J."/>
            <person name="McLaughlin G.M."/>
            <person name="Permina E."/>
            <person name="Stockwell P."/>
            <person name="Gilligan J."/>
            <person name="Le Lec M.F."/>
            <person name="Gruber M.A.M."/>
            <person name="Quinn O."/>
            <person name="Lovegrove M."/>
            <person name="Duncan E.J."/>
            <person name="Remnant E.J."/>
            <person name="Van Eeckhoven J."/>
            <person name="Graham B."/>
            <person name="Knapp R.A."/>
            <person name="Langford K.W."/>
            <person name="Kronenberg Z."/>
            <person name="Press M.O."/>
            <person name="Eacker S.M."/>
            <person name="Wilson-Rankin E.E."/>
            <person name="Purcell J."/>
            <person name="Lester P.J."/>
            <person name="Dearden P.K."/>
        </authorList>
    </citation>
    <scope>NUCLEOTIDE SEQUENCE</scope>
    <source>
        <strain evidence="6">Linc-1</strain>
    </source>
</reference>
<gene>
    <name evidence="6" type="ORF">HZH68_001999</name>
</gene>
<keyword evidence="2 3" id="KW-0342">GTP-binding</keyword>
<dbReference type="Proteomes" id="UP000617340">
    <property type="component" value="Unassembled WGS sequence"/>
</dbReference>
<dbReference type="SMART" id="SM00178">
    <property type="entry name" value="SAR"/>
    <property type="match status" value="1"/>
</dbReference>
<dbReference type="GO" id="GO:0048731">
    <property type="term" value="P:system development"/>
    <property type="evidence" value="ECO:0007669"/>
    <property type="project" value="UniProtKB-ARBA"/>
</dbReference>
<dbReference type="PRINTS" id="PR00328">
    <property type="entry name" value="SAR1GTPBP"/>
</dbReference>
<dbReference type="Gene3D" id="3.40.50.300">
    <property type="entry name" value="P-loop containing nucleotide triphosphate hydrolases"/>
    <property type="match status" value="1"/>
</dbReference>
<feature type="binding site" evidence="3">
    <location>
        <begin position="28"/>
        <end position="35"/>
    </location>
    <ligand>
        <name>GTP</name>
        <dbReference type="ChEBI" id="CHEBI:37565"/>
    </ligand>
</feature>
<feature type="binding site" evidence="4">
    <location>
        <position position="35"/>
    </location>
    <ligand>
        <name>Mg(2+)</name>
        <dbReference type="ChEBI" id="CHEBI:18420"/>
    </ligand>
</feature>
<dbReference type="GO" id="GO:0016192">
    <property type="term" value="P:vesicle-mediated transport"/>
    <property type="evidence" value="ECO:0007669"/>
    <property type="project" value="UniProtKB-ARBA"/>
</dbReference>
<comment type="caution">
    <text evidence="6">The sequence shown here is derived from an EMBL/GenBank/DDBJ whole genome shotgun (WGS) entry which is preliminary data.</text>
</comment>
<evidence type="ECO:0000256" key="4">
    <source>
        <dbReference type="PIRSR" id="PIRSR606689-2"/>
    </source>
</evidence>
<dbReference type="GO" id="GO:0003924">
    <property type="term" value="F:GTPase activity"/>
    <property type="evidence" value="ECO:0007669"/>
    <property type="project" value="InterPro"/>
</dbReference>
<evidence type="ECO:0000256" key="3">
    <source>
        <dbReference type="PIRSR" id="PIRSR606689-1"/>
    </source>
</evidence>
<name>A0A834NLF6_VESGE</name>
<proteinExistence type="predicted"/>
<dbReference type="InterPro" id="IPR027417">
    <property type="entry name" value="P-loop_NTPase"/>
</dbReference>
<dbReference type="NCBIfam" id="TIGR00231">
    <property type="entry name" value="small_GTP"/>
    <property type="match status" value="1"/>
</dbReference>
<dbReference type="PANTHER" id="PTHR46090:SF2">
    <property type="entry name" value="ADP-RIBOSYLATION FACTOR-LIKE PROTEIN 13B"/>
    <property type="match status" value="1"/>
</dbReference>
<dbReference type="GO" id="GO:1905515">
    <property type="term" value="P:non-motile cilium assembly"/>
    <property type="evidence" value="ECO:0007669"/>
    <property type="project" value="TreeGrafter"/>
</dbReference>
<sequence length="359" mass="40340">MGNCLRSMIRRLPKKHNSEKSITLLIVGLDNAGKTLILNHIRGDPDKHVLPTMGFRIICLKYKSYTIKIYDLGGSIQIRSLWPKYYNDIHGLIYVVDASDISRLAENKVVFGELVAHENISGKPLLLLANKQDLNGAIDELDVVDNLDVEHIVNTTRCPTRVETCSCFSEKENVKNKNTLGITNGYKWLLDTILRNYTVLNNRVKQSQNIVNEELKNQRVTKDCKYSPPKLSVHSNPFKPIAELLSKKEGNNTENNLVNGVINGQSFKKLFMSNKTAPLPSENAFSINEDLSLHDSFNVTPVVQKSTQTSTVIDLPSFDLHRNDEKNNKCHRPNTAPASSTLHNNMISIISIPGQVLQK</sequence>
<organism evidence="6 7">
    <name type="scientific">Vespula germanica</name>
    <name type="common">German yellow jacket</name>
    <name type="synonym">Paravespula germanica</name>
    <dbReference type="NCBI Taxonomy" id="30212"/>
    <lineage>
        <taxon>Eukaryota</taxon>
        <taxon>Metazoa</taxon>
        <taxon>Ecdysozoa</taxon>
        <taxon>Arthropoda</taxon>
        <taxon>Hexapoda</taxon>
        <taxon>Insecta</taxon>
        <taxon>Pterygota</taxon>
        <taxon>Neoptera</taxon>
        <taxon>Endopterygota</taxon>
        <taxon>Hymenoptera</taxon>
        <taxon>Apocrita</taxon>
        <taxon>Aculeata</taxon>
        <taxon>Vespoidea</taxon>
        <taxon>Vespidae</taxon>
        <taxon>Vespinae</taxon>
        <taxon>Vespula</taxon>
    </lineage>
</organism>
<feature type="region of interest" description="Disordered" evidence="5">
    <location>
        <begin position="320"/>
        <end position="340"/>
    </location>
</feature>
<dbReference type="GO" id="GO:0046872">
    <property type="term" value="F:metal ion binding"/>
    <property type="evidence" value="ECO:0007669"/>
    <property type="project" value="UniProtKB-KW"/>
</dbReference>
<evidence type="ECO:0000256" key="1">
    <source>
        <dbReference type="ARBA" id="ARBA00022741"/>
    </source>
</evidence>
<dbReference type="SUPFAM" id="SSF52540">
    <property type="entry name" value="P-loop containing nucleoside triphosphate hydrolases"/>
    <property type="match status" value="1"/>
</dbReference>
<dbReference type="GO" id="GO:0097730">
    <property type="term" value="C:non-motile cilium"/>
    <property type="evidence" value="ECO:0007669"/>
    <property type="project" value="TreeGrafter"/>
</dbReference>
<dbReference type="InterPro" id="IPR005225">
    <property type="entry name" value="Small_GTP-bd"/>
</dbReference>
<dbReference type="EMBL" id="JACSDZ010000002">
    <property type="protein sequence ID" value="KAF7413510.1"/>
    <property type="molecule type" value="Genomic_DNA"/>
</dbReference>
<dbReference type="GO" id="GO:0060170">
    <property type="term" value="C:ciliary membrane"/>
    <property type="evidence" value="ECO:0007669"/>
    <property type="project" value="TreeGrafter"/>
</dbReference>
<dbReference type="PANTHER" id="PTHR46090">
    <property type="entry name" value="ADP-RIBOSYLATION FACTOR-LIKE PROTEIN 13B"/>
    <property type="match status" value="1"/>
</dbReference>
<dbReference type="InterPro" id="IPR051995">
    <property type="entry name" value="Ciliary_GTPase"/>
</dbReference>
<dbReference type="GO" id="GO:0005525">
    <property type="term" value="F:GTP binding"/>
    <property type="evidence" value="ECO:0007669"/>
    <property type="project" value="UniProtKB-KW"/>
</dbReference>
<evidence type="ECO:0000313" key="6">
    <source>
        <dbReference type="EMBL" id="KAF7413510.1"/>
    </source>
</evidence>
<dbReference type="Pfam" id="PF00025">
    <property type="entry name" value="Arf"/>
    <property type="match status" value="1"/>
</dbReference>
<keyword evidence="4" id="KW-0479">Metal-binding</keyword>
<dbReference type="GO" id="GO:0051649">
    <property type="term" value="P:establishment of localization in cell"/>
    <property type="evidence" value="ECO:0007669"/>
    <property type="project" value="UniProtKB-ARBA"/>
</dbReference>
<evidence type="ECO:0000256" key="2">
    <source>
        <dbReference type="ARBA" id="ARBA00023134"/>
    </source>
</evidence>
<feature type="binding site" evidence="3">
    <location>
        <begin position="130"/>
        <end position="133"/>
    </location>
    <ligand>
        <name>GTP</name>
        <dbReference type="ChEBI" id="CHEBI:37565"/>
    </ligand>
</feature>
<dbReference type="AlphaFoldDB" id="A0A834NLF6"/>
<dbReference type="InterPro" id="IPR006689">
    <property type="entry name" value="Small_GTPase_ARF/SAR"/>
</dbReference>
<feature type="binding site" evidence="3">
    <location>
        <position position="74"/>
    </location>
    <ligand>
        <name>GTP</name>
        <dbReference type="ChEBI" id="CHEBI:37565"/>
    </ligand>
</feature>
<keyword evidence="4" id="KW-0460">Magnesium</keyword>